<protein>
    <recommendedName>
        <fullName evidence="4">Protein kinase domain-containing protein</fullName>
    </recommendedName>
</protein>
<organism evidence="2 3">
    <name type="scientific">Diplogelasinospora grovesii</name>
    <dbReference type="NCBI Taxonomy" id="303347"/>
    <lineage>
        <taxon>Eukaryota</taxon>
        <taxon>Fungi</taxon>
        <taxon>Dikarya</taxon>
        <taxon>Ascomycota</taxon>
        <taxon>Pezizomycotina</taxon>
        <taxon>Sordariomycetes</taxon>
        <taxon>Sordariomycetidae</taxon>
        <taxon>Sordariales</taxon>
        <taxon>Diplogelasinosporaceae</taxon>
        <taxon>Diplogelasinospora</taxon>
    </lineage>
</organism>
<sequence>MQTFHLDSFAWSEEGFDHEDIDIYIRSFGAAFLIQYRGHLLVGFDHVYAQFLDSLDTLRGDDDDKSRKEVERLKKPFETLMTSLAPHPPISTSYLYDYLYPQWFILNATVKDATTLQPQCQEKFSRHEINFPGEYHMLPHRRQDLRTPLASFASYSSRQVQLLPSTSQLHPCLRGPAKVLVGHTTCYFKAWKPGRGKRGATYNEILAYGKIANAIAEGKIQHDIHICRLHGIVVDNDDDLPQHYPPDERGAREGQDRDGHNKRLVGILLTYVENKGTLKALAPWSDCAQELRPRWAEKLEVLIQTLHCAGLVWGDAKPDNVLVDTRDDLWLVDFGGSFTEGWVDKEKRDTQEGDLQGLERIKDWLVKCAKNPVHKIVRARRE</sequence>
<dbReference type="InterPro" id="IPR011009">
    <property type="entry name" value="Kinase-like_dom_sf"/>
</dbReference>
<dbReference type="AlphaFoldDB" id="A0AAN6MUI0"/>
<evidence type="ECO:0000313" key="2">
    <source>
        <dbReference type="EMBL" id="KAK3933564.1"/>
    </source>
</evidence>
<evidence type="ECO:0000256" key="1">
    <source>
        <dbReference type="SAM" id="MobiDB-lite"/>
    </source>
</evidence>
<dbReference type="Gene3D" id="1.10.510.10">
    <property type="entry name" value="Transferase(Phosphotransferase) domain 1"/>
    <property type="match status" value="1"/>
</dbReference>
<feature type="compositionally biased region" description="Basic and acidic residues" evidence="1">
    <location>
        <begin position="245"/>
        <end position="258"/>
    </location>
</feature>
<keyword evidence="3" id="KW-1185">Reference proteome</keyword>
<evidence type="ECO:0000313" key="3">
    <source>
        <dbReference type="Proteomes" id="UP001303473"/>
    </source>
</evidence>
<reference evidence="3" key="1">
    <citation type="journal article" date="2023" name="Mol. Phylogenet. Evol.">
        <title>Genome-scale phylogeny and comparative genomics of the fungal order Sordariales.</title>
        <authorList>
            <person name="Hensen N."/>
            <person name="Bonometti L."/>
            <person name="Westerberg I."/>
            <person name="Brannstrom I.O."/>
            <person name="Guillou S."/>
            <person name="Cros-Aarteil S."/>
            <person name="Calhoun S."/>
            <person name="Haridas S."/>
            <person name="Kuo A."/>
            <person name="Mondo S."/>
            <person name="Pangilinan J."/>
            <person name="Riley R."/>
            <person name="LaButti K."/>
            <person name="Andreopoulos B."/>
            <person name="Lipzen A."/>
            <person name="Chen C."/>
            <person name="Yan M."/>
            <person name="Daum C."/>
            <person name="Ng V."/>
            <person name="Clum A."/>
            <person name="Steindorff A."/>
            <person name="Ohm R.A."/>
            <person name="Martin F."/>
            <person name="Silar P."/>
            <person name="Natvig D.O."/>
            <person name="Lalanne C."/>
            <person name="Gautier V."/>
            <person name="Ament-Velasquez S.L."/>
            <person name="Kruys A."/>
            <person name="Hutchinson M.I."/>
            <person name="Powell A.J."/>
            <person name="Barry K."/>
            <person name="Miller A.N."/>
            <person name="Grigoriev I.V."/>
            <person name="Debuchy R."/>
            <person name="Gladieux P."/>
            <person name="Hiltunen Thoren M."/>
            <person name="Johannesson H."/>
        </authorList>
    </citation>
    <scope>NUCLEOTIDE SEQUENCE [LARGE SCALE GENOMIC DNA]</scope>
    <source>
        <strain evidence="3">CBS 340.73</strain>
    </source>
</reference>
<gene>
    <name evidence="2" type="ORF">QBC46DRAFT_275519</name>
</gene>
<feature type="region of interest" description="Disordered" evidence="1">
    <location>
        <begin position="238"/>
        <end position="258"/>
    </location>
</feature>
<evidence type="ECO:0008006" key="4">
    <source>
        <dbReference type="Google" id="ProtNLM"/>
    </source>
</evidence>
<name>A0AAN6MUI0_9PEZI</name>
<dbReference type="EMBL" id="MU854134">
    <property type="protein sequence ID" value="KAK3933564.1"/>
    <property type="molecule type" value="Genomic_DNA"/>
</dbReference>
<proteinExistence type="predicted"/>
<comment type="caution">
    <text evidence="2">The sequence shown here is derived from an EMBL/GenBank/DDBJ whole genome shotgun (WGS) entry which is preliminary data.</text>
</comment>
<accession>A0AAN6MUI0</accession>
<dbReference type="SUPFAM" id="SSF56112">
    <property type="entry name" value="Protein kinase-like (PK-like)"/>
    <property type="match status" value="1"/>
</dbReference>
<dbReference type="Proteomes" id="UP001303473">
    <property type="component" value="Unassembled WGS sequence"/>
</dbReference>